<protein>
    <recommendedName>
        <fullName evidence="3">Endonuclease/exonuclease/phosphatase domain-containing protein</fullName>
    </recommendedName>
</protein>
<evidence type="ECO:0000313" key="2">
    <source>
        <dbReference type="Proteomes" id="UP001303046"/>
    </source>
</evidence>
<evidence type="ECO:0008006" key="3">
    <source>
        <dbReference type="Google" id="ProtNLM"/>
    </source>
</evidence>
<dbReference type="InterPro" id="IPR036691">
    <property type="entry name" value="Endo/exonu/phosph_ase_sf"/>
</dbReference>
<proteinExistence type="predicted"/>
<sequence>MDAFLEELEKMIRSEKSFYKLVVGDFNTKLGKGTKEEYRIGKYGPEDRDENGNCLVGLSFATRLFHGNSLFRKKDHRRWTWESPNGATRAEIDHILTKRTLRHLTSQ</sequence>
<gene>
    <name evidence="1" type="primary">Necator_chrX.g24948</name>
    <name evidence="1" type="ORF">RB195_024783</name>
</gene>
<dbReference type="Gene3D" id="3.60.10.10">
    <property type="entry name" value="Endonuclease/exonuclease/phosphatase"/>
    <property type="match status" value="1"/>
</dbReference>
<dbReference type="Proteomes" id="UP001303046">
    <property type="component" value="Unassembled WGS sequence"/>
</dbReference>
<organism evidence="1 2">
    <name type="scientific">Necator americanus</name>
    <name type="common">Human hookworm</name>
    <dbReference type="NCBI Taxonomy" id="51031"/>
    <lineage>
        <taxon>Eukaryota</taxon>
        <taxon>Metazoa</taxon>
        <taxon>Ecdysozoa</taxon>
        <taxon>Nematoda</taxon>
        <taxon>Chromadorea</taxon>
        <taxon>Rhabditida</taxon>
        <taxon>Rhabditina</taxon>
        <taxon>Rhabditomorpha</taxon>
        <taxon>Strongyloidea</taxon>
        <taxon>Ancylostomatidae</taxon>
        <taxon>Bunostominae</taxon>
        <taxon>Necator</taxon>
    </lineage>
</organism>
<evidence type="ECO:0000313" key="1">
    <source>
        <dbReference type="EMBL" id="KAK6764586.1"/>
    </source>
</evidence>
<dbReference type="EMBL" id="JAVFWL010000006">
    <property type="protein sequence ID" value="KAK6764586.1"/>
    <property type="molecule type" value="Genomic_DNA"/>
</dbReference>
<comment type="caution">
    <text evidence="1">The sequence shown here is derived from an EMBL/GenBank/DDBJ whole genome shotgun (WGS) entry which is preliminary data.</text>
</comment>
<dbReference type="SUPFAM" id="SSF56219">
    <property type="entry name" value="DNase I-like"/>
    <property type="match status" value="1"/>
</dbReference>
<accession>A0ABR1EPJ3</accession>
<name>A0ABR1EPJ3_NECAM</name>
<keyword evidence="2" id="KW-1185">Reference proteome</keyword>
<reference evidence="1 2" key="1">
    <citation type="submission" date="2023-08" db="EMBL/GenBank/DDBJ databases">
        <title>A Necator americanus chromosomal reference genome.</title>
        <authorList>
            <person name="Ilik V."/>
            <person name="Petrzelkova K.J."/>
            <person name="Pardy F."/>
            <person name="Fuh T."/>
            <person name="Niatou-Singa F.S."/>
            <person name="Gouil Q."/>
            <person name="Baker L."/>
            <person name="Ritchie M.E."/>
            <person name="Jex A.R."/>
            <person name="Gazzola D."/>
            <person name="Li H."/>
            <person name="Toshio Fujiwara R."/>
            <person name="Zhan B."/>
            <person name="Aroian R.V."/>
            <person name="Pafco B."/>
            <person name="Schwarz E.M."/>
        </authorList>
    </citation>
    <scope>NUCLEOTIDE SEQUENCE [LARGE SCALE GENOMIC DNA]</scope>
    <source>
        <strain evidence="1 2">Aroian</strain>
        <tissue evidence="1">Whole animal</tissue>
    </source>
</reference>